<dbReference type="InterPro" id="IPR001338">
    <property type="entry name" value="Class_I_Hydrophobin"/>
</dbReference>
<comment type="subcellular location">
    <subcellularLocation>
        <location evidence="1 8">Secreted</location>
        <location evidence="1 8">Cell wall</location>
    </subcellularLocation>
</comment>
<evidence type="ECO:0000256" key="7">
    <source>
        <dbReference type="ARBA" id="ARBA00093546"/>
    </source>
</evidence>
<name>A0ABR3F5J3_9AGAR</name>
<evidence type="ECO:0000313" key="10">
    <source>
        <dbReference type="Proteomes" id="UP001465976"/>
    </source>
</evidence>
<dbReference type="Pfam" id="PF01185">
    <property type="entry name" value="Hydrophobin"/>
    <property type="match status" value="1"/>
</dbReference>
<evidence type="ECO:0000256" key="5">
    <source>
        <dbReference type="ARBA" id="ARBA00022729"/>
    </source>
</evidence>
<accession>A0ABR3F5J3</accession>
<evidence type="ECO:0000256" key="6">
    <source>
        <dbReference type="ARBA" id="ARBA00023157"/>
    </source>
</evidence>
<dbReference type="Proteomes" id="UP001465976">
    <property type="component" value="Unassembled WGS sequence"/>
</dbReference>
<proteinExistence type="inferred from homology"/>
<keyword evidence="6 8" id="KW-1015">Disulfide bond</keyword>
<dbReference type="SMART" id="SM00075">
    <property type="entry name" value="HYDRO"/>
    <property type="match status" value="1"/>
</dbReference>
<gene>
    <name evidence="9" type="ORF">V5O48_011625</name>
</gene>
<feature type="non-terminal residue" evidence="9">
    <location>
        <position position="1"/>
    </location>
</feature>
<evidence type="ECO:0000256" key="2">
    <source>
        <dbReference type="ARBA" id="ARBA00010446"/>
    </source>
</evidence>
<evidence type="ECO:0000256" key="4">
    <source>
        <dbReference type="ARBA" id="ARBA00022525"/>
    </source>
</evidence>
<reference evidence="9 10" key="1">
    <citation type="submission" date="2024-02" db="EMBL/GenBank/DDBJ databases">
        <title>A draft genome for the cacao thread blight pathogen Marasmius crinis-equi.</title>
        <authorList>
            <person name="Cohen S.P."/>
            <person name="Baruah I.K."/>
            <person name="Amoako-Attah I."/>
            <person name="Bukari Y."/>
            <person name="Meinhardt L.W."/>
            <person name="Bailey B.A."/>
        </authorList>
    </citation>
    <scope>NUCLEOTIDE SEQUENCE [LARGE SCALE GENOMIC DNA]</scope>
    <source>
        <strain evidence="9 10">GH-76</strain>
    </source>
</reference>
<evidence type="ECO:0000256" key="8">
    <source>
        <dbReference type="RuleBase" id="RU365009"/>
    </source>
</evidence>
<keyword evidence="5 8" id="KW-0732">Signal</keyword>
<dbReference type="InterPro" id="IPR019778">
    <property type="entry name" value="Class_I_Hydrophobin_CS"/>
</dbReference>
<protein>
    <recommendedName>
        <fullName evidence="8">Hydrophobin</fullName>
    </recommendedName>
</protein>
<sequence length="55" mass="5298">IVGVALGSVTGQVGVTCSPISVLGAGGNKCASQTVCCENNSFNGIVALGCNNISL</sequence>
<evidence type="ECO:0000313" key="9">
    <source>
        <dbReference type="EMBL" id="KAL0570329.1"/>
    </source>
</evidence>
<evidence type="ECO:0000256" key="1">
    <source>
        <dbReference type="ARBA" id="ARBA00004191"/>
    </source>
</evidence>
<keyword evidence="3 8" id="KW-0134">Cell wall</keyword>
<comment type="similarity">
    <text evidence="2 8">Belongs to the fungal hydrophobin family.</text>
</comment>
<organism evidence="9 10">
    <name type="scientific">Marasmius crinis-equi</name>
    <dbReference type="NCBI Taxonomy" id="585013"/>
    <lineage>
        <taxon>Eukaryota</taxon>
        <taxon>Fungi</taxon>
        <taxon>Dikarya</taxon>
        <taxon>Basidiomycota</taxon>
        <taxon>Agaricomycotina</taxon>
        <taxon>Agaricomycetes</taxon>
        <taxon>Agaricomycetidae</taxon>
        <taxon>Agaricales</taxon>
        <taxon>Marasmiineae</taxon>
        <taxon>Marasmiaceae</taxon>
        <taxon>Marasmius</taxon>
    </lineage>
</organism>
<dbReference type="PROSITE" id="PS00956">
    <property type="entry name" value="HYDROPHOBIN"/>
    <property type="match status" value="1"/>
</dbReference>
<dbReference type="CDD" id="cd23507">
    <property type="entry name" value="hydrophobin_I"/>
    <property type="match status" value="1"/>
</dbReference>
<comment type="caution">
    <text evidence="9">The sequence shown here is derived from an EMBL/GenBank/DDBJ whole genome shotgun (WGS) entry which is preliminary data.</text>
</comment>
<keyword evidence="10" id="KW-1185">Reference proteome</keyword>
<dbReference type="EMBL" id="JBAHYK010000954">
    <property type="protein sequence ID" value="KAL0570329.1"/>
    <property type="molecule type" value="Genomic_DNA"/>
</dbReference>
<keyword evidence="4 8" id="KW-0964">Secreted</keyword>
<comment type="subunit">
    <text evidence="7">Self-assembles to form functional amyloid fibrils called rodlets. Self-assembly into fibrillar rodlets occurs spontaneously at hydrophobic:hydrophilic interfaces and the rodlets further associate laterally to form amphipathic monolayers.</text>
</comment>
<evidence type="ECO:0000256" key="3">
    <source>
        <dbReference type="ARBA" id="ARBA00022512"/>
    </source>
</evidence>